<organism evidence="4">
    <name type="scientific">gut metagenome</name>
    <dbReference type="NCBI Taxonomy" id="749906"/>
    <lineage>
        <taxon>unclassified sequences</taxon>
        <taxon>metagenomes</taxon>
        <taxon>organismal metagenomes</taxon>
    </lineage>
</organism>
<protein>
    <submittedName>
        <fullName evidence="4">Uncharacterized protein</fullName>
    </submittedName>
</protein>
<feature type="transmembrane region" description="Helical" evidence="1">
    <location>
        <begin position="304"/>
        <end position="326"/>
    </location>
</feature>
<proteinExistence type="predicted"/>
<feature type="transmembrane region" description="Helical" evidence="1">
    <location>
        <begin position="362"/>
        <end position="379"/>
    </location>
</feature>
<dbReference type="Pfam" id="PF13387">
    <property type="entry name" value="Lnb_N"/>
    <property type="match status" value="1"/>
</dbReference>
<evidence type="ECO:0000313" key="4">
    <source>
        <dbReference type="EMBL" id="EJX04028.1"/>
    </source>
</evidence>
<feature type="transmembrane region" description="Helical" evidence="1">
    <location>
        <begin position="385"/>
        <end position="403"/>
    </location>
</feature>
<feature type="transmembrane region" description="Helical" evidence="1">
    <location>
        <begin position="332"/>
        <end position="350"/>
    </location>
</feature>
<feature type="domain" description="Lnb N-terminal periplasmic" evidence="2">
    <location>
        <begin position="35"/>
        <end position="192"/>
    </location>
</feature>
<name>J9GNX9_9ZZZZ</name>
<evidence type="ECO:0000259" key="3">
    <source>
        <dbReference type="Pfam" id="PF25221"/>
    </source>
</evidence>
<dbReference type="AlphaFoldDB" id="J9GNX9"/>
<keyword evidence="1" id="KW-0472">Membrane</keyword>
<reference evidence="4" key="1">
    <citation type="journal article" date="2012" name="PLoS ONE">
        <title>Gene sets for utilization of primary and secondary nutrition supplies in the distal gut of endangered iberian lynx.</title>
        <authorList>
            <person name="Alcaide M."/>
            <person name="Messina E."/>
            <person name="Richter M."/>
            <person name="Bargiela R."/>
            <person name="Peplies J."/>
            <person name="Huws S.A."/>
            <person name="Newbold C.J."/>
            <person name="Golyshin P.N."/>
            <person name="Simon M.A."/>
            <person name="Lopez G."/>
            <person name="Yakimov M.M."/>
            <person name="Ferrer M."/>
        </authorList>
    </citation>
    <scope>NUCLEOTIDE SEQUENCE</scope>
</reference>
<sequence length="416" mass="48213">MKQKILFYLITLLAYLPQYALHAQHTHTIITGLPQDSVRFSLLTCDAGEEIYTLFGHTAIRYENLNKGIDVVFNYGMFSFQVPHFALRFALGETDYQLGLTDFRRFAAEYQWNGRKVWQQTLNLTDPEKKRLWTALTENYLPQNRVYRYNFFYDNCATRPRDQIEHCVEGKISYQEQTDSTHIADKLTWRDLLHHYTAEHPWSRFGIDLCIGSAADRTISLRERMFIPFYVQEYFKRASILSNEGESRKLVSEEKLVVKANLPKVTASYLPTPLQTSLLFFMLVAYVSIFGLKHRYSLWGLDTVLFATAGVIGCIITFLVLFSTHPAVSPNWLLWIFHPFHLLCLPVALLQVKRKRISRYMAINTFVLTLFILLFAAIPQFIPPAVVPLALCLLIRSACNLILSRKTAKKNKLKAY</sequence>
<dbReference type="Pfam" id="PF25221">
    <property type="entry name" value="5TMH_Lnb"/>
    <property type="match status" value="1"/>
</dbReference>
<keyword evidence="1" id="KW-0812">Transmembrane</keyword>
<feature type="transmembrane region" description="Helical" evidence="1">
    <location>
        <begin position="274"/>
        <end position="292"/>
    </location>
</feature>
<dbReference type="InterPro" id="IPR057436">
    <property type="entry name" value="5TMH_Lnb"/>
</dbReference>
<dbReference type="EMBL" id="AMCI01001945">
    <property type="protein sequence ID" value="EJX04028.1"/>
    <property type="molecule type" value="Genomic_DNA"/>
</dbReference>
<keyword evidence="1" id="KW-1133">Transmembrane helix</keyword>
<evidence type="ECO:0000259" key="2">
    <source>
        <dbReference type="Pfam" id="PF13387"/>
    </source>
</evidence>
<accession>J9GNX9</accession>
<feature type="domain" description="Lnb-like transmembrane" evidence="3">
    <location>
        <begin position="270"/>
        <end position="406"/>
    </location>
</feature>
<dbReference type="InterPro" id="IPR025178">
    <property type="entry name" value="Lnb_N"/>
</dbReference>
<comment type="caution">
    <text evidence="4">The sequence shown here is derived from an EMBL/GenBank/DDBJ whole genome shotgun (WGS) entry which is preliminary data.</text>
</comment>
<evidence type="ECO:0000256" key="1">
    <source>
        <dbReference type="SAM" id="Phobius"/>
    </source>
</evidence>
<gene>
    <name evidence="4" type="ORF">EVA_07862</name>
</gene>